<feature type="compositionally biased region" description="Basic residues" evidence="1">
    <location>
        <begin position="54"/>
        <end position="69"/>
    </location>
</feature>
<accession>A0A484AS93</accession>
<feature type="compositionally biased region" description="Basic and acidic residues" evidence="1">
    <location>
        <begin position="70"/>
        <end position="97"/>
    </location>
</feature>
<dbReference type="EMBL" id="LSRL02003394">
    <property type="protein sequence ID" value="TDG38471.1"/>
    <property type="molecule type" value="Genomic_DNA"/>
</dbReference>
<reference evidence="2 3" key="1">
    <citation type="journal article" date="2019" name="J. Hered.">
        <title>An Improved Genome Assembly for Drosophila navojoa, the Basal Species in the mojavensis Cluster.</title>
        <authorList>
            <person name="Vanderlinde T."/>
            <person name="Dupim E.G."/>
            <person name="Nazario-Yepiz N.O."/>
            <person name="Carvalho A.B."/>
        </authorList>
    </citation>
    <scope>NUCLEOTIDE SEQUENCE [LARGE SCALE GENOMIC DNA]</scope>
    <source>
        <strain evidence="2">Navoj_Jal97</strain>
        <tissue evidence="2">Whole organism</tissue>
    </source>
</reference>
<feature type="compositionally biased region" description="Basic and acidic residues" evidence="1">
    <location>
        <begin position="11"/>
        <end position="53"/>
    </location>
</feature>
<feature type="compositionally biased region" description="Acidic residues" evidence="1">
    <location>
        <begin position="1"/>
        <end position="10"/>
    </location>
</feature>
<keyword evidence="3" id="KW-1185">Reference proteome</keyword>
<proteinExistence type="predicted"/>
<protein>
    <submittedName>
        <fullName evidence="2">Uncharacterized protein</fullName>
    </submittedName>
</protein>
<evidence type="ECO:0000256" key="1">
    <source>
        <dbReference type="SAM" id="MobiDB-lite"/>
    </source>
</evidence>
<dbReference type="Proteomes" id="UP000295192">
    <property type="component" value="Unassembled WGS sequence"/>
</dbReference>
<sequence>MVIEEVSDDEGSVRVEDASRDSTEPFSREGARSRQRDPRLGREYYRRQEERAPPRRVHMAARSRLRKNARRTELRRDNSDIMDDERGGRDPGWGDER</sequence>
<name>A0A484AS93_DRONA</name>
<feature type="region of interest" description="Disordered" evidence="1">
    <location>
        <begin position="1"/>
        <end position="97"/>
    </location>
</feature>
<comment type="caution">
    <text evidence="2">The sequence shown here is derived from an EMBL/GenBank/DDBJ whole genome shotgun (WGS) entry which is preliminary data.</text>
</comment>
<gene>
    <name evidence="2" type="ORF">AWZ03_015108</name>
</gene>
<organism evidence="2 3">
    <name type="scientific">Drosophila navojoa</name>
    <name type="common">Fruit fly</name>
    <dbReference type="NCBI Taxonomy" id="7232"/>
    <lineage>
        <taxon>Eukaryota</taxon>
        <taxon>Metazoa</taxon>
        <taxon>Ecdysozoa</taxon>
        <taxon>Arthropoda</taxon>
        <taxon>Hexapoda</taxon>
        <taxon>Insecta</taxon>
        <taxon>Pterygota</taxon>
        <taxon>Neoptera</taxon>
        <taxon>Endopterygota</taxon>
        <taxon>Diptera</taxon>
        <taxon>Brachycera</taxon>
        <taxon>Muscomorpha</taxon>
        <taxon>Ephydroidea</taxon>
        <taxon>Drosophilidae</taxon>
        <taxon>Drosophila</taxon>
    </lineage>
</organism>
<evidence type="ECO:0000313" key="2">
    <source>
        <dbReference type="EMBL" id="TDG38471.1"/>
    </source>
</evidence>
<evidence type="ECO:0000313" key="3">
    <source>
        <dbReference type="Proteomes" id="UP000295192"/>
    </source>
</evidence>
<dbReference type="AlphaFoldDB" id="A0A484AS93"/>